<dbReference type="Proteomes" id="UP000886005">
    <property type="component" value="Unassembled WGS sequence"/>
</dbReference>
<gene>
    <name evidence="4" type="ORF">ENJ10_06415</name>
</gene>
<dbReference type="AlphaFoldDB" id="A0A7V1PU37"/>
<dbReference type="InterPro" id="IPR051044">
    <property type="entry name" value="MAG_DAG_Lipase"/>
</dbReference>
<feature type="binding site" evidence="2">
    <location>
        <position position="98"/>
    </location>
    <ligand>
        <name>substrate</name>
    </ligand>
</feature>
<organism evidence="4">
    <name type="scientific">Caldithrix abyssi</name>
    <dbReference type="NCBI Taxonomy" id="187145"/>
    <lineage>
        <taxon>Bacteria</taxon>
        <taxon>Pseudomonadati</taxon>
        <taxon>Calditrichota</taxon>
        <taxon>Calditrichia</taxon>
        <taxon>Calditrichales</taxon>
        <taxon>Calditrichaceae</taxon>
        <taxon>Caldithrix</taxon>
    </lineage>
</organism>
<dbReference type="SUPFAM" id="SSF53474">
    <property type="entry name" value="alpha/beta-Hydrolases"/>
    <property type="match status" value="1"/>
</dbReference>
<dbReference type="Pfam" id="PF12146">
    <property type="entry name" value="Hydrolase_4"/>
    <property type="match status" value="1"/>
</dbReference>
<evidence type="ECO:0000256" key="2">
    <source>
        <dbReference type="PIRSR" id="PIRSR017388-2"/>
    </source>
</evidence>
<dbReference type="Gene3D" id="3.40.50.1820">
    <property type="entry name" value="alpha/beta hydrolase"/>
    <property type="match status" value="1"/>
</dbReference>
<evidence type="ECO:0000256" key="1">
    <source>
        <dbReference type="PIRSR" id="PIRSR017388-1"/>
    </source>
</evidence>
<dbReference type="PIRSF" id="PIRSF017388">
    <property type="entry name" value="Esterase_lipase"/>
    <property type="match status" value="1"/>
</dbReference>
<proteinExistence type="predicted"/>
<evidence type="ECO:0000313" key="4">
    <source>
        <dbReference type="EMBL" id="HED10303.1"/>
    </source>
</evidence>
<protein>
    <submittedName>
        <fullName evidence="4">Alpha/beta fold hydrolase</fullName>
    </submittedName>
</protein>
<dbReference type="InterPro" id="IPR029058">
    <property type="entry name" value="AB_hydrolase_fold"/>
</dbReference>
<sequence length="261" mass="29283">MKTTVEIIAGAEPVIHKGSGTGILMLHGFTATPAQFKEFTRLFVERGYSVRVPLLDGHGTNVDQLNKCVWNDWYGTAKKHLFEMRKHCDKVFVIGQSMGGTLALHLAAHYQLEGLVLLAPAMKFKSLLPLLAPVVAPLKPRWKKKDGADIQNLKSRKESLNYDTIPLKALNELKKLMVHVQDDLQDVHVPVLIAHSIHDHTIDFKGSKTVYEKISSRSKSFLELKNSYHILSLDNDKDVVLRESENFIQKHGGSAGMKQLD</sequence>
<feature type="domain" description="Serine aminopeptidase S33" evidence="3">
    <location>
        <begin position="23"/>
        <end position="235"/>
    </location>
</feature>
<feature type="binding site" evidence="2">
    <location>
        <position position="29"/>
    </location>
    <ligand>
        <name>substrate</name>
    </ligand>
</feature>
<dbReference type="InterPro" id="IPR022742">
    <property type="entry name" value="Hydrolase_4"/>
</dbReference>
<name>A0A7V1PU37_CALAY</name>
<dbReference type="InterPro" id="IPR012354">
    <property type="entry name" value="Esterase_lipase"/>
</dbReference>
<feature type="active site" description="Charge relay system" evidence="1">
    <location>
        <position position="229"/>
    </location>
</feature>
<accession>A0A7V1PU37</accession>
<dbReference type="EMBL" id="DRLD01000176">
    <property type="protein sequence ID" value="HED10303.1"/>
    <property type="molecule type" value="Genomic_DNA"/>
</dbReference>
<keyword evidence="4" id="KW-0378">Hydrolase</keyword>
<feature type="active site" description="Nucleophile" evidence="1">
    <location>
        <position position="97"/>
    </location>
</feature>
<reference evidence="4" key="1">
    <citation type="journal article" date="2020" name="mSystems">
        <title>Genome- and Community-Level Interaction Insights into Carbon Utilization and Element Cycling Functions of Hydrothermarchaeota in Hydrothermal Sediment.</title>
        <authorList>
            <person name="Zhou Z."/>
            <person name="Liu Y."/>
            <person name="Xu W."/>
            <person name="Pan J."/>
            <person name="Luo Z.H."/>
            <person name="Li M."/>
        </authorList>
    </citation>
    <scope>NUCLEOTIDE SEQUENCE [LARGE SCALE GENOMIC DNA]</scope>
    <source>
        <strain evidence="4">HyVt-456</strain>
    </source>
</reference>
<dbReference type="PANTHER" id="PTHR11614">
    <property type="entry name" value="PHOSPHOLIPASE-RELATED"/>
    <property type="match status" value="1"/>
</dbReference>
<evidence type="ECO:0000259" key="3">
    <source>
        <dbReference type="Pfam" id="PF12146"/>
    </source>
</evidence>
<comment type="caution">
    <text evidence="4">The sequence shown here is derived from an EMBL/GenBank/DDBJ whole genome shotgun (WGS) entry which is preliminary data.</text>
</comment>
<feature type="active site" description="Charge relay system" evidence="1">
    <location>
        <position position="199"/>
    </location>
</feature>
<dbReference type="GO" id="GO:0052689">
    <property type="term" value="F:carboxylic ester hydrolase activity"/>
    <property type="evidence" value="ECO:0007669"/>
    <property type="project" value="InterPro"/>
</dbReference>